<feature type="binding site" evidence="8">
    <location>
        <position position="61"/>
    </location>
    <ligand>
        <name>Zn(2+)</name>
        <dbReference type="ChEBI" id="CHEBI:29105"/>
        <label>1</label>
    </ligand>
</feature>
<evidence type="ECO:0000313" key="11">
    <source>
        <dbReference type="Proteomes" id="UP000326671"/>
    </source>
</evidence>
<keyword evidence="6 8" id="KW-0378">Hydrolase</keyword>
<evidence type="ECO:0000256" key="5">
    <source>
        <dbReference type="ARBA" id="ARBA00022723"/>
    </source>
</evidence>
<evidence type="ECO:0000256" key="2">
    <source>
        <dbReference type="ARBA" id="ARBA00010286"/>
    </source>
</evidence>
<dbReference type="GO" id="GO:0050897">
    <property type="term" value="F:cobalt ion binding"/>
    <property type="evidence" value="ECO:0007669"/>
    <property type="project" value="InterPro"/>
</dbReference>
<comment type="catalytic activity">
    <reaction evidence="8">
        <text>(S)-allantoin + H2O = allantoate + H(+)</text>
        <dbReference type="Rhea" id="RHEA:17029"/>
        <dbReference type="ChEBI" id="CHEBI:15377"/>
        <dbReference type="ChEBI" id="CHEBI:15378"/>
        <dbReference type="ChEBI" id="CHEBI:15678"/>
        <dbReference type="ChEBI" id="CHEBI:17536"/>
        <dbReference type="EC" id="3.5.2.5"/>
    </reaction>
</comment>
<comment type="function">
    <text evidence="8">Catalyzes the conversion of allantoin (5-ureidohydantoin) to allantoic acid by hydrolytic cleavage of the five-member hydantoin ring.</text>
</comment>
<keyword evidence="11" id="KW-1185">Reference proteome</keyword>
<dbReference type="Pfam" id="PF01979">
    <property type="entry name" value="Amidohydro_1"/>
    <property type="match status" value="1"/>
</dbReference>
<gene>
    <name evidence="8" type="primary">allB</name>
    <name evidence="10" type="ORF">F4V44_04780</name>
</gene>
<dbReference type="InterPro" id="IPR006680">
    <property type="entry name" value="Amidohydro-rel"/>
</dbReference>
<evidence type="ECO:0000313" key="10">
    <source>
        <dbReference type="EMBL" id="KAA9028588.1"/>
    </source>
</evidence>
<evidence type="ECO:0000256" key="8">
    <source>
        <dbReference type="HAMAP-Rule" id="MF_01645"/>
    </source>
</evidence>
<comment type="similarity">
    <text evidence="2">Belongs to the metallo-dependent hydrolases superfamily. DHOase family. Class I DHOase subfamily.</text>
</comment>
<dbReference type="SUPFAM" id="SSF51338">
    <property type="entry name" value="Composite domain of metallo-dependent hydrolases"/>
    <property type="match status" value="1"/>
</dbReference>
<comment type="PTM">
    <text evidence="8">Carboxylation allows a single lysine to coordinate two zinc ions.</text>
</comment>
<feature type="binding site" evidence="8">
    <location>
        <position position="313"/>
    </location>
    <ligand>
        <name>Zn(2+)</name>
        <dbReference type="ChEBI" id="CHEBI:29105"/>
        <label>1</label>
    </ligand>
</feature>
<dbReference type="GO" id="GO:0004038">
    <property type="term" value="F:allantoinase activity"/>
    <property type="evidence" value="ECO:0007669"/>
    <property type="project" value="UniProtKB-UniRule"/>
</dbReference>
<evidence type="ECO:0000259" key="9">
    <source>
        <dbReference type="Pfam" id="PF01979"/>
    </source>
</evidence>
<dbReference type="RefSeq" id="WP_150438840.1">
    <property type="nucleotide sequence ID" value="NZ_VYKL01000010.1"/>
</dbReference>
<dbReference type="SUPFAM" id="SSF51556">
    <property type="entry name" value="Metallo-dependent hydrolases"/>
    <property type="match status" value="1"/>
</dbReference>
<dbReference type="InterPro" id="IPR047604">
    <property type="entry name" value="Allantoinase_bact"/>
</dbReference>
<feature type="binding site" description="via carbamate group" evidence="8">
    <location>
        <position position="148"/>
    </location>
    <ligand>
        <name>Zn(2+)</name>
        <dbReference type="ChEBI" id="CHEBI:29105"/>
        <label>1</label>
    </ligand>
</feature>
<dbReference type="Gene3D" id="3.20.20.140">
    <property type="entry name" value="Metal-dependent hydrolases"/>
    <property type="match status" value="1"/>
</dbReference>
<comment type="cofactor">
    <cofactor evidence="8">
        <name>Zn(2+)</name>
        <dbReference type="ChEBI" id="CHEBI:29105"/>
    </cofactor>
    <text evidence="8">Binds 2 Zn(2+) ions per subunit.</text>
</comment>
<dbReference type="InterPro" id="IPR002195">
    <property type="entry name" value="Dihydroorotase_CS"/>
</dbReference>
<dbReference type="OrthoDB" id="9765462at2"/>
<name>A0A5J5I0D6_9BACI</name>
<keyword evidence="5 8" id="KW-0479">Metal-binding</keyword>
<feature type="binding site" evidence="8">
    <location>
        <position position="184"/>
    </location>
    <ligand>
        <name>Zn(2+)</name>
        <dbReference type="ChEBI" id="CHEBI:29105"/>
        <label>2</label>
    </ligand>
</feature>
<evidence type="ECO:0000256" key="7">
    <source>
        <dbReference type="ARBA" id="ARBA00022833"/>
    </source>
</evidence>
<dbReference type="PROSITE" id="PS00482">
    <property type="entry name" value="DIHYDROOROTASE_1"/>
    <property type="match status" value="1"/>
</dbReference>
<proteinExistence type="inferred from homology"/>
<accession>A0A5J5I0D6</accession>
<dbReference type="EC" id="3.5.2.5" evidence="8"/>
<dbReference type="HAMAP" id="MF_01645">
    <property type="entry name" value="Hydantoinase"/>
    <property type="match status" value="1"/>
</dbReference>
<dbReference type="InterPro" id="IPR011059">
    <property type="entry name" value="Metal-dep_hydrolase_composite"/>
</dbReference>
<organism evidence="10 11">
    <name type="scientific">Niallia endozanthoxylica</name>
    <dbReference type="NCBI Taxonomy" id="2036016"/>
    <lineage>
        <taxon>Bacteria</taxon>
        <taxon>Bacillati</taxon>
        <taxon>Bacillota</taxon>
        <taxon>Bacilli</taxon>
        <taxon>Bacillales</taxon>
        <taxon>Bacillaceae</taxon>
        <taxon>Niallia</taxon>
    </lineage>
</organism>
<dbReference type="PANTHER" id="PTHR43668">
    <property type="entry name" value="ALLANTOINASE"/>
    <property type="match status" value="1"/>
</dbReference>
<evidence type="ECO:0000256" key="3">
    <source>
        <dbReference type="ARBA" id="ARBA00011881"/>
    </source>
</evidence>
<dbReference type="GO" id="GO:0005737">
    <property type="term" value="C:cytoplasm"/>
    <property type="evidence" value="ECO:0007669"/>
    <property type="project" value="TreeGrafter"/>
</dbReference>
<dbReference type="Proteomes" id="UP000326671">
    <property type="component" value="Unassembled WGS sequence"/>
</dbReference>
<comment type="pathway">
    <text evidence="8">Nitrogen metabolism; (S)-allantoin degradation; allantoate from (S)-allantoin: step 1/1.</text>
</comment>
<dbReference type="GO" id="GO:0000256">
    <property type="term" value="P:allantoin catabolic process"/>
    <property type="evidence" value="ECO:0007669"/>
    <property type="project" value="UniProtKB-UniRule"/>
</dbReference>
<evidence type="ECO:0000256" key="4">
    <source>
        <dbReference type="ARBA" id="ARBA00022631"/>
    </source>
</evidence>
<dbReference type="EMBL" id="VYKL01000010">
    <property type="protein sequence ID" value="KAA9028588.1"/>
    <property type="molecule type" value="Genomic_DNA"/>
</dbReference>
<evidence type="ECO:0000256" key="6">
    <source>
        <dbReference type="ARBA" id="ARBA00022801"/>
    </source>
</evidence>
<comment type="similarity">
    <text evidence="8">Belongs to the metallo-dependent hydrolases superfamily. Allantoinase family.</text>
</comment>
<comment type="subunit">
    <text evidence="3 8">Homotetramer.</text>
</comment>
<sequence length="460" mass="50542">MTSYDLIIRNGFVVLPNEIKKTDLAIKDGVIAEIGHQLTGTSKEERNAEGTYIFPGMIDVHVHFNDPGRDDWEGFKTGSKMMAAGGGTVYFDMPLNGIPSTVNKAALLEKVEHAKAKSLVDFGLWGGLVPGNIGELKGLAENGVIGFKAFLSDSGNDDFQRVDERTLLEGMKEISSLNKILALHAESAAITGLLTKGKRERGLLTADHYLASRPIVAEVEAVERALFYAKVTGCSLHFVHISSREAVEKIEKAKAEGQDVTVETCPHYLLFNHNALVEKGAIAKCAPPLREKKEQERLIRLLIDGAFDMIASDHSPSPYSMKDPAVHHLFDAWGGISGGQFTLLALIELAVQYKIPFIKVASLIAETPASRFHLDSKGKIEVGMDADLAFVSLEESFTVLEENFFAKHKQTLYMGHTFPCKIKLTMNRGSIVYENGFIVDENRKGNWLKSGKDYSNTAQS</sequence>
<dbReference type="InterPro" id="IPR017593">
    <property type="entry name" value="Allantoinase"/>
</dbReference>
<dbReference type="PANTHER" id="PTHR43668:SF4">
    <property type="entry name" value="ALLANTOINASE"/>
    <property type="match status" value="1"/>
</dbReference>
<dbReference type="GO" id="GO:0008270">
    <property type="term" value="F:zinc ion binding"/>
    <property type="evidence" value="ECO:0007669"/>
    <property type="project" value="InterPro"/>
</dbReference>
<evidence type="ECO:0000256" key="1">
    <source>
        <dbReference type="ARBA" id="ARBA00002368"/>
    </source>
</evidence>
<dbReference type="InterPro" id="IPR050138">
    <property type="entry name" value="DHOase/Allantoinase_Hydrolase"/>
</dbReference>
<feature type="domain" description="Amidohydrolase-related" evidence="9">
    <location>
        <begin position="52"/>
        <end position="431"/>
    </location>
</feature>
<comment type="function">
    <text evidence="1">Catalyzes the reversible cyclization of carbamoyl aspartate to dihydroorotate.</text>
</comment>
<protein>
    <recommendedName>
        <fullName evidence="8">Allantoinase</fullName>
        <ecNumber evidence="8">3.5.2.5</ecNumber>
    </recommendedName>
    <alternativeName>
        <fullName evidence="8">Allantoin-utilizing enzyme</fullName>
    </alternativeName>
</protein>
<dbReference type="NCBIfam" id="NF004839">
    <property type="entry name" value="PRK06189.1"/>
    <property type="match status" value="1"/>
</dbReference>
<feature type="binding site" description="via carbamate group" evidence="8">
    <location>
        <position position="148"/>
    </location>
    <ligand>
        <name>Zn(2+)</name>
        <dbReference type="ChEBI" id="CHEBI:29105"/>
        <label>2</label>
    </ligand>
</feature>
<dbReference type="Gene3D" id="2.30.40.10">
    <property type="entry name" value="Urease, subunit C, domain 1"/>
    <property type="match status" value="1"/>
</dbReference>
<dbReference type="InterPro" id="IPR032466">
    <property type="entry name" value="Metal_Hydrolase"/>
</dbReference>
<feature type="modified residue" description="N6-carboxylysine" evidence="8">
    <location>
        <position position="148"/>
    </location>
</feature>
<dbReference type="GO" id="GO:0006145">
    <property type="term" value="P:purine nucleobase catabolic process"/>
    <property type="evidence" value="ECO:0007669"/>
    <property type="project" value="TreeGrafter"/>
</dbReference>
<dbReference type="AlphaFoldDB" id="A0A5J5I0D6"/>
<reference evidence="10 11" key="1">
    <citation type="submission" date="2019-09" db="EMBL/GenBank/DDBJ databases">
        <title>Whole genome sequences of isolates from the Mars Exploration Rovers.</title>
        <authorList>
            <person name="Seuylemezian A."/>
            <person name="Vaishampayan P."/>
        </authorList>
    </citation>
    <scope>NUCLEOTIDE SEQUENCE [LARGE SCALE GENOMIC DNA]</scope>
    <source>
        <strain evidence="10 11">MER_TA_151</strain>
    </source>
</reference>
<dbReference type="NCBIfam" id="TIGR03178">
    <property type="entry name" value="allantoinase"/>
    <property type="match status" value="1"/>
</dbReference>
<keyword evidence="7 8" id="KW-0862">Zinc</keyword>
<dbReference type="UniPathway" id="UPA00395">
    <property type="reaction ID" value="UER00653"/>
</dbReference>
<feature type="binding site" evidence="8">
    <location>
        <position position="63"/>
    </location>
    <ligand>
        <name>Zn(2+)</name>
        <dbReference type="ChEBI" id="CHEBI:29105"/>
        <label>1</label>
    </ligand>
</feature>
<comment type="caution">
    <text evidence="10">The sequence shown here is derived from an EMBL/GenBank/DDBJ whole genome shotgun (WGS) entry which is preliminary data.</text>
</comment>
<feature type="binding site" evidence="8">
    <location>
        <position position="240"/>
    </location>
    <ligand>
        <name>Zn(2+)</name>
        <dbReference type="ChEBI" id="CHEBI:29105"/>
        <label>2</label>
    </ligand>
</feature>
<keyword evidence="4 8" id="KW-0659">Purine metabolism</keyword>